<proteinExistence type="predicted"/>
<gene>
    <name evidence="1" type="ordered locus">Calkro_0571</name>
</gene>
<reference key="1">
    <citation type="submission" date="2010-11" db="EMBL/GenBank/DDBJ databases">
        <title>Complete sequence of Caldicellulosiruptor kronotskyensis 2002.</title>
        <authorList>
            <consortium name="US DOE Joint Genome Institute"/>
            <person name="Lucas S."/>
            <person name="Copeland A."/>
            <person name="Lapidus A."/>
            <person name="Cheng J.-F."/>
            <person name="Bruce D."/>
            <person name="Goodwin L."/>
            <person name="Pitluck S."/>
            <person name="Davenport K."/>
            <person name="Detter J.C."/>
            <person name="Han C."/>
            <person name="Tapia R."/>
            <person name="Land M."/>
            <person name="Hauser L."/>
            <person name="Jeffries C."/>
            <person name="Kyrpides N."/>
            <person name="Ivanova N."/>
            <person name="Mikhailova N."/>
            <person name="Blumer-Schuette S.E."/>
            <person name="Kelly R.M."/>
            <person name="Woyke T."/>
        </authorList>
    </citation>
    <scope>NUCLEOTIDE SEQUENCE</scope>
    <source>
        <strain>2002</strain>
    </source>
</reference>
<accession>E4SEH9</accession>
<name>E4SEH9_CALK2</name>
<sequence>MKNKYCKLISIILVFALIVSLVSIGYVYKYEVKAASSNKTTKNIKVKYSWQKDTSPFKFDLYFFGAWGSFYRWNGTLVEKWITEATGVTPNIIVPTGDEKQYLNVMIASNNLPDAMVLEWYAPETKRLIKAGKIYSVNELCQKYAPEFWDMIPKEVKEYHKFDDGKLYYIPSFFTTKEEYEQGLEKHNARPLFIQRGIYKALGNPKINSTDDFLNLLRTIKKKYPNLKPFAIEPPVDVNQWGLTGSLTLAFFAGIFAPETYGRDIYLDSKGNIKFIFENQNFVEAVRFLNKIYREGLITSYELMMKHENYQDLVESAQYAVIARFPIDIWKQHNPKILKLTKDEGRTYMPLPYFKYKGKNPQFAGGRGAGWVGSMVTKNAKNPGRIIRYFEYSWSDEGQLTNLFGKKDVTYYIDKNGMPRYKPEVLKELQEKPETLDTKYGFERRLLMWRSKWAGWQRIAMAPKEYEDYLRSVARYGVDIWNLGLDNLDPDPTTKEGVFYAKIKNIWNKYLVQMVLAKDDNTFKKAYESALKEMKNAGLEQVRKVMYQNHLKDLAKKKGM</sequence>
<dbReference type="SUPFAM" id="SSF53850">
    <property type="entry name" value="Periplasmic binding protein-like II"/>
    <property type="match status" value="1"/>
</dbReference>
<evidence type="ECO:0000313" key="1">
    <source>
        <dbReference type="EMBL" id="ADQ45466.1"/>
    </source>
</evidence>
<dbReference type="EMBL" id="CP002330">
    <property type="protein sequence ID" value="ADQ45466.1"/>
    <property type="molecule type" value="Genomic_DNA"/>
</dbReference>
<dbReference type="AlphaFoldDB" id="E4SEH9"/>
<dbReference type="PANTHER" id="PTHR43649">
    <property type="entry name" value="ARABINOSE-BINDING PROTEIN-RELATED"/>
    <property type="match status" value="1"/>
</dbReference>
<keyword evidence="2" id="KW-1185">Reference proteome</keyword>
<protein>
    <recommendedName>
        <fullName evidence="3">Extracellular solute-binding protein family 1</fullName>
    </recommendedName>
</protein>
<dbReference type="Gene3D" id="3.40.190.10">
    <property type="entry name" value="Periplasmic binding protein-like II"/>
    <property type="match status" value="2"/>
</dbReference>
<reference evidence="1 2" key="2">
    <citation type="journal article" date="2011" name="J. Bacteriol.">
        <title>Complete genome sequences for the anaerobic, extremely thermophilic plant biomass-degrading bacteria Caldicellulosiruptor hydrothermalis, Caldicellulosiruptor kristjanssonii, Caldicellulosiruptor kronotskyensis, Caldicellulosiruptor owensenis, and Caldicellulosiruptor lactoaceticus.</title>
        <authorList>
            <person name="Blumer-Schuette S.E."/>
            <person name="Ozdemir I."/>
            <person name="Mistry D."/>
            <person name="Lucas S."/>
            <person name="Lapidus A."/>
            <person name="Cheng J.F."/>
            <person name="Goodwin L.A."/>
            <person name="Pitluck S."/>
            <person name="Land M.L."/>
            <person name="Hauser L.J."/>
            <person name="Woyke T."/>
            <person name="Mikhailova N."/>
            <person name="Pati A."/>
            <person name="Kyrpides N.C."/>
            <person name="Ivanova N."/>
            <person name="Detter J.C."/>
            <person name="Walston-Davenport K."/>
            <person name="Han S."/>
            <person name="Adams M.W."/>
            <person name="Kelly R.M."/>
        </authorList>
    </citation>
    <scope>NUCLEOTIDE SEQUENCE [LARGE SCALE GENOMIC DNA]</scope>
    <source>
        <strain evidence="2">DSM 18902 / VKM B-2412 / 2002</strain>
    </source>
</reference>
<dbReference type="PANTHER" id="PTHR43649:SF12">
    <property type="entry name" value="DIACETYLCHITOBIOSE BINDING PROTEIN DASA"/>
    <property type="match status" value="1"/>
</dbReference>
<dbReference type="Proteomes" id="UP000006835">
    <property type="component" value="Chromosome"/>
</dbReference>
<dbReference type="KEGG" id="ckn:Calkro_0571"/>
<dbReference type="OrthoDB" id="9787283at2"/>
<organism evidence="1 2">
    <name type="scientific">Caldicellulosiruptor kronotskyensis (strain DSM 18902 / VKM B-2412 / 2002)</name>
    <dbReference type="NCBI Taxonomy" id="632348"/>
    <lineage>
        <taxon>Bacteria</taxon>
        <taxon>Bacillati</taxon>
        <taxon>Bacillota</taxon>
        <taxon>Bacillota incertae sedis</taxon>
        <taxon>Caldicellulosiruptorales</taxon>
        <taxon>Caldicellulosiruptoraceae</taxon>
        <taxon>Caldicellulosiruptor</taxon>
    </lineage>
</organism>
<dbReference type="InterPro" id="IPR050490">
    <property type="entry name" value="Bact_solute-bd_prot1"/>
</dbReference>
<dbReference type="HOGENOM" id="CLU_036804_0_0_9"/>
<evidence type="ECO:0008006" key="3">
    <source>
        <dbReference type="Google" id="ProtNLM"/>
    </source>
</evidence>
<evidence type="ECO:0000313" key="2">
    <source>
        <dbReference type="Proteomes" id="UP000006835"/>
    </source>
</evidence>
<dbReference type="RefSeq" id="WP_013429616.1">
    <property type="nucleotide sequence ID" value="NC_014720.1"/>
</dbReference>
<dbReference type="PATRIC" id="fig|632348.3.peg.609"/>